<proteinExistence type="predicted"/>
<dbReference type="Proteomes" id="UP000054217">
    <property type="component" value="Unassembled WGS sequence"/>
</dbReference>
<dbReference type="OrthoDB" id="1470350at2759"/>
<reference evidence="2" key="2">
    <citation type="submission" date="2015-01" db="EMBL/GenBank/DDBJ databases">
        <title>Evolutionary Origins and Diversification of the Mycorrhizal Mutualists.</title>
        <authorList>
            <consortium name="DOE Joint Genome Institute"/>
            <consortium name="Mycorrhizal Genomics Consortium"/>
            <person name="Kohler A."/>
            <person name="Kuo A."/>
            <person name="Nagy L.G."/>
            <person name="Floudas D."/>
            <person name="Copeland A."/>
            <person name="Barry K.W."/>
            <person name="Cichocki N."/>
            <person name="Veneault-Fourrey C."/>
            <person name="LaButti K."/>
            <person name="Lindquist E.A."/>
            <person name="Lipzen A."/>
            <person name="Lundell T."/>
            <person name="Morin E."/>
            <person name="Murat C."/>
            <person name="Riley R."/>
            <person name="Ohm R."/>
            <person name="Sun H."/>
            <person name="Tunlid A."/>
            <person name="Henrissat B."/>
            <person name="Grigoriev I.V."/>
            <person name="Hibbett D.S."/>
            <person name="Martin F."/>
        </authorList>
    </citation>
    <scope>NUCLEOTIDE SEQUENCE [LARGE SCALE GENOMIC DNA]</scope>
    <source>
        <strain evidence="2">Marx 270</strain>
    </source>
</reference>
<reference evidence="1 2" key="1">
    <citation type="submission" date="2014-04" db="EMBL/GenBank/DDBJ databases">
        <authorList>
            <consortium name="DOE Joint Genome Institute"/>
            <person name="Kuo A."/>
            <person name="Kohler A."/>
            <person name="Costa M.D."/>
            <person name="Nagy L.G."/>
            <person name="Floudas D."/>
            <person name="Copeland A."/>
            <person name="Barry K.W."/>
            <person name="Cichocki N."/>
            <person name="Veneault-Fourrey C."/>
            <person name="LaButti K."/>
            <person name="Lindquist E.A."/>
            <person name="Lipzen A."/>
            <person name="Lundell T."/>
            <person name="Morin E."/>
            <person name="Murat C."/>
            <person name="Sun H."/>
            <person name="Tunlid A."/>
            <person name="Henrissat B."/>
            <person name="Grigoriev I.V."/>
            <person name="Hibbett D.S."/>
            <person name="Martin F."/>
            <person name="Nordberg H.P."/>
            <person name="Cantor M.N."/>
            <person name="Hua S.X."/>
        </authorList>
    </citation>
    <scope>NUCLEOTIDE SEQUENCE [LARGE SCALE GENOMIC DNA]</scope>
    <source>
        <strain evidence="1 2">Marx 270</strain>
    </source>
</reference>
<dbReference type="HOGENOM" id="CLU_1180625_0_0_1"/>
<protein>
    <submittedName>
        <fullName evidence="1">Uncharacterized protein</fullName>
    </submittedName>
</protein>
<evidence type="ECO:0000313" key="2">
    <source>
        <dbReference type="Proteomes" id="UP000054217"/>
    </source>
</evidence>
<dbReference type="AlphaFoldDB" id="A0A0C3KNK0"/>
<dbReference type="EMBL" id="KN831950">
    <property type="protein sequence ID" value="KIO11187.1"/>
    <property type="molecule type" value="Genomic_DNA"/>
</dbReference>
<evidence type="ECO:0000313" key="1">
    <source>
        <dbReference type="EMBL" id="KIO11187.1"/>
    </source>
</evidence>
<gene>
    <name evidence="1" type="ORF">M404DRAFT_20677</name>
</gene>
<accession>A0A0C3KNK0</accession>
<sequence length="235" mass="26738">MLFRSGVIRPHVFNTLRRVEQELLSRPSTSDLWNQDGPNVHARSHLRYVSRLRSFCLYNLRSHCAGPIQALRVSKRPSYGGYVRFQYSYPWPLSTPDPLIWAEGESHRKQRRSTAASFDSTAIRKSNPAIHKTVDKLGKHAITQAEAGVLSLIFRYVKADEDSSQRIIREEVLAQRTRYRRINEGGESAYAKGIGTGSKPRVGGMLHSLNIVEFPTKSCVKEVIDLMACEVELRR</sequence>
<organism evidence="1 2">
    <name type="scientific">Pisolithus tinctorius Marx 270</name>
    <dbReference type="NCBI Taxonomy" id="870435"/>
    <lineage>
        <taxon>Eukaryota</taxon>
        <taxon>Fungi</taxon>
        <taxon>Dikarya</taxon>
        <taxon>Basidiomycota</taxon>
        <taxon>Agaricomycotina</taxon>
        <taxon>Agaricomycetes</taxon>
        <taxon>Agaricomycetidae</taxon>
        <taxon>Boletales</taxon>
        <taxon>Sclerodermatineae</taxon>
        <taxon>Pisolithaceae</taxon>
        <taxon>Pisolithus</taxon>
    </lineage>
</organism>
<dbReference type="InParanoid" id="A0A0C3KNK0"/>
<keyword evidence="2" id="KW-1185">Reference proteome</keyword>
<name>A0A0C3KNK0_PISTI</name>